<dbReference type="EC" id="4.1.1.111" evidence="4"/>
<evidence type="ECO:0000313" key="9">
    <source>
        <dbReference type="Proteomes" id="UP000501991"/>
    </source>
</evidence>
<dbReference type="Pfam" id="PF22451">
    <property type="entry name" value="NirdL-like_HTH"/>
    <property type="match status" value="1"/>
</dbReference>
<dbReference type="KEGG" id="azq:G3580_16660"/>
<sequence>MSPTDPLDPLDRALILATQGGLPLVSRPYEGLAAQLGIDAAQVQARLARMLETGLIRRIGAVPNHYALGYAANGMTVWDVDDARIDALGEQVGALPFVTHCYHRPRHRPDWPYNLFAMVHAHDRAEVLRHADRIADLLGDALQGWDVLFSSKILKKTGLRLKD</sequence>
<dbReference type="EMBL" id="CP048836">
    <property type="protein sequence ID" value="QID19104.1"/>
    <property type="molecule type" value="Genomic_DNA"/>
</dbReference>
<evidence type="ECO:0000313" key="8">
    <source>
        <dbReference type="EMBL" id="QID19104.1"/>
    </source>
</evidence>
<feature type="domain" description="Siroheme decarboxylase AsnC-like ligand binding" evidence="6">
    <location>
        <begin position="68"/>
        <end position="155"/>
    </location>
</feature>
<dbReference type="Pfam" id="PF17805">
    <property type="entry name" value="AsnC_trans_reg2"/>
    <property type="match status" value="1"/>
</dbReference>
<dbReference type="PANTHER" id="PTHR43413:SF1">
    <property type="entry name" value="SIROHEME DECARBOXYLASE NIRL SUBUNIT"/>
    <property type="match status" value="1"/>
</dbReference>
<dbReference type="Gene3D" id="3.30.70.3460">
    <property type="match status" value="1"/>
</dbReference>
<evidence type="ECO:0000256" key="2">
    <source>
        <dbReference type="ARBA" id="ARBA00023444"/>
    </source>
</evidence>
<reference evidence="8 9" key="1">
    <citation type="submission" date="2020-02" db="EMBL/GenBank/DDBJ databases">
        <title>Nitrogenibacter mangrovi gen. nov., sp. nov. isolated from mangrove sediment, a denitrifying betaproteobacterium.</title>
        <authorList>
            <person name="Liao H."/>
            <person name="Tian Y."/>
        </authorList>
    </citation>
    <scope>NUCLEOTIDE SEQUENCE [LARGE SCALE GENOMIC DNA]</scope>
    <source>
        <strain evidence="8 9">M9-3-2</strain>
    </source>
</reference>
<evidence type="ECO:0000256" key="3">
    <source>
        <dbReference type="ARBA" id="ARBA00023457"/>
    </source>
</evidence>
<feature type="domain" description="Siroheme decarboxylase NirL-like HTH" evidence="7">
    <location>
        <begin position="11"/>
        <end position="57"/>
    </location>
</feature>
<dbReference type="InterPro" id="IPR040523">
    <property type="entry name" value="AsnC_trans_reg2"/>
</dbReference>
<dbReference type="AlphaFoldDB" id="A0A6C1BA14"/>
<keyword evidence="1" id="KW-0456">Lyase</keyword>
<name>A0A6C1BA14_9RHOO</name>
<comment type="catalytic activity">
    <reaction evidence="5">
        <text>siroheme + 2 H(+) = 12,18-didecarboxysiroheme + 2 CO2</text>
        <dbReference type="Rhea" id="RHEA:19093"/>
        <dbReference type="ChEBI" id="CHEBI:15378"/>
        <dbReference type="ChEBI" id="CHEBI:16526"/>
        <dbReference type="ChEBI" id="CHEBI:60052"/>
        <dbReference type="ChEBI" id="CHEBI:140497"/>
        <dbReference type="EC" id="4.1.1.111"/>
    </reaction>
</comment>
<evidence type="ECO:0000256" key="4">
    <source>
        <dbReference type="ARBA" id="ARBA00023471"/>
    </source>
</evidence>
<comment type="pathway">
    <text evidence="2">Porphyrin-containing compound metabolism.</text>
</comment>
<dbReference type="Proteomes" id="UP000501991">
    <property type="component" value="Chromosome"/>
</dbReference>
<dbReference type="InterPro" id="IPR050684">
    <property type="entry name" value="HTH-Siroheme_Decarb"/>
</dbReference>
<dbReference type="RefSeq" id="WP_173767392.1">
    <property type="nucleotide sequence ID" value="NZ_CP048836.1"/>
</dbReference>
<evidence type="ECO:0000259" key="6">
    <source>
        <dbReference type="Pfam" id="PF17805"/>
    </source>
</evidence>
<accession>A0A6C1BA14</accession>
<evidence type="ECO:0000256" key="5">
    <source>
        <dbReference type="ARBA" id="ARBA00048470"/>
    </source>
</evidence>
<proteinExistence type="inferred from homology"/>
<gene>
    <name evidence="8" type="ORF">G3580_16660</name>
</gene>
<evidence type="ECO:0000256" key="1">
    <source>
        <dbReference type="ARBA" id="ARBA00023239"/>
    </source>
</evidence>
<evidence type="ECO:0000259" key="7">
    <source>
        <dbReference type="Pfam" id="PF22451"/>
    </source>
</evidence>
<dbReference type="InterPro" id="IPR053953">
    <property type="entry name" value="NirdL-like_HTH"/>
</dbReference>
<keyword evidence="9" id="KW-1185">Reference proteome</keyword>
<protein>
    <recommendedName>
        <fullName evidence="4">siroheme decarboxylase</fullName>
        <ecNumber evidence="4">4.1.1.111</ecNumber>
    </recommendedName>
</protein>
<organism evidence="8 9">
    <name type="scientific">Nitrogeniibacter mangrovi</name>
    <dbReference type="NCBI Taxonomy" id="2016596"/>
    <lineage>
        <taxon>Bacteria</taxon>
        <taxon>Pseudomonadati</taxon>
        <taxon>Pseudomonadota</taxon>
        <taxon>Betaproteobacteria</taxon>
        <taxon>Rhodocyclales</taxon>
        <taxon>Zoogloeaceae</taxon>
        <taxon>Nitrogeniibacter</taxon>
    </lineage>
</organism>
<comment type="similarity">
    <text evidence="3">Belongs to the Ahb/Nir family.</text>
</comment>
<dbReference type="PANTHER" id="PTHR43413">
    <property type="entry name" value="TRANSCRIPTIONAL REGULATOR, ASNC FAMILY"/>
    <property type="match status" value="1"/>
</dbReference>
<dbReference type="GO" id="GO:0016829">
    <property type="term" value="F:lyase activity"/>
    <property type="evidence" value="ECO:0007669"/>
    <property type="project" value="UniProtKB-KW"/>
</dbReference>